<dbReference type="PATRIC" id="fig|156976.3.peg.651"/>
<dbReference type="InterPro" id="IPR016040">
    <property type="entry name" value="NAD(P)-bd_dom"/>
</dbReference>
<organism evidence="2 3">
    <name type="scientific">Corynebacterium riegelii</name>
    <dbReference type="NCBI Taxonomy" id="156976"/>
    <lineage>
        <taxon>Bacteria</taxon>
        <taxon>Bacillati</taxon>
        <taxon>Actinomycetota</taxon>
        <taxon>Actinomycetes</taxon>
        <taxon>Mycobacteriales</taxon>
        <taxon>Corynebacteriaceae</taxon>
        <taxon>Corynebacterium</taxon>
    </lineage>
</organism>
<dbReference type="PANTHER" id="PTHR15020">
    <property type="entry name" value="FLAVIN REDUCTASE-RELATED"/>
    <property type="match status" value="1"/>
</dbReference>
<keyword evidence="3" id="KW-1185">Reference proteome</keyword>
<dbReference type="Pfam" id="PF13460">
    <property type="entry name" value="NAD_binding_10"/>
    <property type="match status" value="1"/>
</dbReference>
<proteinExistence type="predicted"/>
<sequence length="220" mass="23616">MHDARSYVLVLGAGGKVSAHTVPLLVGTSHHVSALAHNPKHAERLAETGATVIIQDLTKLDREGWARLLTPFDVVVWSAGAGGGDPERTYAVDRDAAMVMIDALEELGEFAPLLINVSYAGAQDGKAEDDGSSWHAYVEAKKAVDLRLLSSKIDQVILGPTLLTDEPATGINILNDAPPQSSETARELVAQVIAEIINRGESFDQNPFEFENGNQKLQDL</sequence>
<feature type="domain" description="NAD(P)-binding" evidence="1">
    <location>
        <begin position="12"/>
        <end position="198"/>
    </location>
</feature>
<dbReference type="RefSeq" id="WP_052204236.1">
    <property type="nucleotide sequence ID" value="NZ_CP012342.1"/>
</dbReference>
<dbReference type="AlphaFoldDB" id="A0A0K1RAB9"/>
<dbReference type="Proteomes" id="UP000060016">
    <property type="component" value="Chromosome"/>
</dbReference>
<evidence type="ECO:0000313" key="3">
    <source>
        <dbReference type="Proteomes" id="UP000060016"/>
    </source>
</evidence>
<name>A0A0K1RAB9_9CORY</name>
<evidence type="ECO:0000313" key="2">
    <source>
        <dbReference type="EMBL" id="AKV58354.1"/>
    </source>
</evidence>
<dbReference type="KEGG" id="crie:AK829_03300"/>
<accession>A0A0K1RAB9</accession>
<gene>
    <name evidence="2" type="ORF">AK829_03300</name>
</gene>
<dbReference type="EMBL" id="CP012342">
    <property type="protein sequence ID" value="AKV58354.1"/>
    <property type="molecule type" value="Genomic_DNA"/>
</dbReference>
<dbReference type="Gene3D" id="3.40.50.720">
    <property type="entry name" value="NAD(P)-binding Rossmann-like Domain"/>
    <property type="match status" value="1"/>
</dbReference>
<protein>
    <submittedName>
        <fullName evidence="2">Nucleoside-diphosphate sugar epimerase</fullName>
    </submittedName>
</protein>
<dbReference type="STRING" id="156976.AK829_03300"/>
<reference evidence="2 3" key="1">
    <citation type="submission" date="2015-08" db="EMBL/GenBank/DDBJ databases">
        <authorList>
            <person name="Babu N.S."/>
            <person name="Beckwith C.J."/>
            <person name="Beseler K.G."/>
            <person name="Brison A."/>
            <person name="Carone J.V."/>
            <person name="Caskin T.P."/>
            <person name="Diamond M."/>
            <person name="Durham M.E."/>
            <person name="Foxe J.M."/>
            <person name="Go M."/>
            <person name="Henderson B.A."/>
            <person name="Jones I.B."/>
            <person name="McGettigan J.A."/>
            <person name="Micheletti S.J."/>
            <person name="Nasrallah M.E."/>
            <person name="Ortiz D."/>
            <person name="Piller C.R."/>
            <person name="Privatt S.R."/>
            <person name="Schneider S.L."/>
            <person name="Sharp S."/>
            <person name="Smith T.C."/>
            <person name="Stanton J.D."/>
            <person name="Ullery H.E."/>
            <person name="Wilson R.J."/>
            <person name="Serrano M.G."/>
            <person name="Buck G."/>
            <person name="Lee V."/>
            <person name="Wang Y."/>
            <person name="Carvalho R."/>
            <person name="Voegtly L."/>
            <person name="Shi R."/>
            <person name="Duckworth R."/>
            <person name="Johnson A."/>
            <person name="Loviza R."/>
            <person name="Walstead R."/>
            <person name="Shah Z."/>
            <person name="Kiflezghi M."/>
            <person name="Wade K."/>
            <person name="Ball S.L."/>
            <person name="Bradley K.W."/>
            <person name="Asai D.J."/>
            <person name="Bowman C.A."/>
            <person name="Russell D.A."/>
            <person name="Pope W.H."/>
            <person name="Jacobs-Sera D."/>
            <person name="Hendrix R.W."/>
            <person name="Hatfull G.F."/>
        </authorList>
    </citation>
    <scope>NUCLEOTIDE SEQUENCE [LARGE SCALE GENOMIC DNA]</scope>
    <source>
        <strain evidence="2 3">PUDD_83A45</strain>
    </source>
</reference>
<evidence type="ECO:0000259" key="1">
    <source>
        <dbReference type="Pfam" id="PF13460"/>
    </source>
</evidence>
<dbReference type="PANTHER" id="PTHR15020:SF50">
    <property type="entry name" value="UPF0659 PROTEIN YMR090W"/>
    <property type="match status" value="1"/>
</dbReference>
<dbReference type="InterPro" id="IPR036291">
    <property type="entry name" value="NAD(P)-bd_dom_sf"/>
</dbReference>
<dbReference type="SUPFAM" id="SSF51735">
    <property type="entry name" value="NAD(P)-binding Rossmann-fold domains"/>
    <property type="match status" value="1"/>
</dbReference>